<dbReference type="eggNOG" id="ENOG503327E">
    <property type="taxonomic scope" value="Bacteria"/>
</dbReference>
<feature type="transmembrane region" description="Helical" evidence="1">
    <location>
        <begin position="6"/>
        <end position="23"/>
    </location>
</feature>
<organism evidence="2 3">
    <name type="scientific">Planococcus donghaensis MPA1U2</name>
    <dbReference type="NCBI Taxonomy" id="933115"/>
    <lineage>
        <taxon>Bacteria</taxon>
        <taxon>Bacillati</taxon>
        <taxon>Bacillota</taxon>
        <taxon>Bacilli</taxon>
        <taxon>Bacillales</taxon>
        <taxon>Caryophanaceae</taxon>
        <taxon>Planococcus</taxon>
    </lineage>
</organism>
<keyword evidence="1" id="KW-0812">Transmembrane</keyword>
<evidence type="ECO:0000313" key="2">
    <source>
        <dbReference type="EMBL" id="EGA88295.1"/>
    </source>
</evidence>
<dbReference type="RefSeq" id="WP_008432937.1">
    <property type="nucleotide sequence ID" value="NZ_AEPB01000063.1"/>
</dbReference>
<dbReference type="EMBL" id="AEPB01000063">
    <property type="protein sequence ID" value="EGA88295.1"/>
    <property type="molecule type" value="Genomic_DNA"/>
</dbReference>
<evidence type="ECO:0000256" key="1">
    <source>
        <dbReference type="SAM" id="Phobius"/>
    </source>
</evidence>
<accession>E7RL17</accession>
<dbReference type="Proteomes" id="UP000003052">
    <property type="component" value="Unassembled WGS sequence"/>
</dbReference>
<comment type="caution">
    <text evidence="2">The sequence shown here is derived from an EMBL/GenBank/DDBJ whole genome shotgun (WGS) entry which is preliminary data.</text>
</comment>
<reference evidence="2 3" key="1">
    <citation type="journal article" date="2011" name="J. Bacteriol.">
        <title>The Draft Genome of Planococcus donghaensis MPA1U2 Reveals Nonsporulation Pathways Controlled by a Conserved Spo0A Regulon.</title>
        <authorList>
            <person name="Pearson M.D."/>
            <person name="Noller H.F."/>
        </authorList>
    </citation>
    <scope>NUCLEOTIDE SEQUENCE [LARGE SCALE GENOMIC DNA]</scope>
    <source>
        <strain evidence="2 3">MPA1U2</strain>
    </source>
</reference>
<keyword evidence="1" id="KW-0472">Membrane</keyword>
<dbReference type="OrthoDB" id="2390171at2"/>
<evidence type="ECO:0000313" key="3">
    <source>
        <dbReference type="Proteomes" id="UP000003052"/>
    </source>
</evidence>
<sequence>MTGMVAIIMVFSIPLAAIITNHLQKQTKLKGQMISDELELEKLKHENFVLETQKMRLELEHMKLEDAHKTENLLLKKG</sequence>
<keyword evidence="1" id="KW-1133">Transmembrane helix</keyword>
<gene>
    <name evidence="2" type="ORF">GPDM_15961</name>
</gene>
<protein>
    <submittedName>
        <fullName evidence="2">Uncharacterized protein</fullName>
    </submittedName>
</protein>
<dbReference type="AlphaFoldDB" id="E7RL17"/>
<name>E7RL17_9BACL</name>
<proteinExistence type="predicted"/>